<keyword evidence="4" id="KW-1185">Reference proteome</keyword>
<organism evidence="3 4">
    <name type="scientific">Parasphingorhabdus marina DSM 22363</name>
    <dbReference type="NCBI Taxonomy" id="1123272"/>
    <lineage>
        <taxon>Bacteria</taxon>
        <taxon>Pseudomonadati</taxon>
        <taxon>Pseudomonadota</taxon>
        <taxon>Alphaproteobacteria</taxon>
        <taxon>Sphingomonadales</taxon>
        <taxon>Sphingomonadaceae</taxon>
        <taxon>Parasphingorhabdus</taxon>
    </lineage>
</organism>
<evidence type="ECO:0000259" key="2">
    <source>
        <dbReference type="Pfam" id="PF02470"/>
    </source>
</evidence>
<dbReference type="AlphaFoldDB" id="A0A1N6DE92"/>
<dbReference type="InterPro" id="IPR003399">
    <property type="entry name" value="Mce/MlaD"/>
</dbReference>
<accession>A0A1N6DE92</accession>
<dbReference type="PANTHER" id="PTHR36698">
    <property type="entry name" value="BLL5892 PROTEIN"/>
    <property type="match status" value="1"/>
</dbReference>
<feature type="domain" description="Mce/MlaD" evidence="2">
    <location>
        <begin position="37"/>
        <end position="113"/>
    </location>
</feature>
<feature type="transmembrane region" description="Helical" evidence="1">
    <location>
        <begin position="7"/>
        <end position="29"/>
    </location>
</feature>
<protein>
    <submittedName>
        <fullName evidence="3">Phospholipid/cholesterol/gamma-HCH transport system substrate-binding protein</fullName>
    </submittedName>
</protein>
<gene>
    <name evidence="3" type="ORF">SAMN02745824_1853</name>
</gene>
<dbReference type="STRING" id="1123272.SAMN02745824_1853"/>
<proteinExistence type="predicted"/>
<sequence>METRSNHILVGAITLLLLALVAAFLVWIVRFGDGATKEYDIFFAQSVGGLAQGTGVTFAGVPSGQVLKVELWEKDPDFVRVRIAVSEETPILQGTTATIQSISFTAPPNIQLDGAVKDAPPISELGPEGVPVIPTKPGALGEILNSAPLVIERLATLTDRLTLLLSDQNQESITGILRNTDNLTGSLAKSAPGLEALIAESEITIRNAGETAAKLSAVADNANALLDNNGQPLARDLGKTLQAAEQSMIALNTVLEDVRPGMQRLGTKTLPEVDQLVEDMQALTKSLTSVTERLDQGGAGSLISAPALPDYEPGK</sequence>
<dbReference type="EMBL" id="FSQW01000001">
    <property type="protein sequence ID" value="SIN69102.1"/>
    <property type="molecule type" value="Genomic_DNA"/>
</dbReference>
<dbReference type="Proteomes" id="UP000185192">
    <property type="component" value="Unassembled WGS sequence"/>
</dbReference>
<evidence type="ECO:0000313" key="4">
    <source>
        <dbReference type="Proteomes" id="UP000185192"/>
    </source>
</evidence>
<dbReference type="OrthoDB" id="9808689at2"/>
<keyword evidence="1" id="KW-0812">Transmembrane</keyword>
<dbReference type="Pfam" id="PF02470">
    <property type="entry name" value="MlaD"/>
    <property type="match status" value="1"/>
</dbReference>
<keyword evidence="1" id="KW-1133">Transmembrane helix</keyword>
<dbReference type="PANTHER" id="PTHR36698:SF2">
    <property type="entry name" value="MCE_MLAD DOMAIN-CONTAINING PROTEIN"/>
    <property type="match status" value="1"/>
</dbReference>
<evidence type="ECO:0000256" key="1">
    <source>
        <dbReference type="SAM" id="Phobius"/>
    </source>
</evidence>
<keyword evidence="1" id="KW-0472">Membrane</keyword>
<reference evidence="4" key="1">
    <citation type="submission" date="2016-11" db="EMBL/GenBank/DDBJ databases">
        <authorList>
            <person name="Varghese N."/>
            <person name="Submissions S."/>
        </authorList>
    </citation>
    <scope>NUCLEOTIDE SEQUENCE [LARGE SCALE GENOMIC DNA]</scope>
    <source>
        <strain evidence="4">DSM 22363</strain>
    </source>
</reference>
<dbReference type="RefSeq" id="WP_074204713.1">
    <property type="nucleotide sequence ID" value="NZ_FSQW01000001.1"/>
</dbReference>
<name>A0A1N6DE92_9SPHN</name>
<evidence type="ECO:0000313" key="3">
    <source>
        <dbReference type="EMBL" id="SIN69102.1"/>
    </source>
</evidence>